<dbReference type="Proteomes" id="UP000551758">
    <property type="component" value="Unassembled WGS sequence"/>
</dbReference>
<keyword evidence="2" id="KW-1185">Reference proteome</keyword>
<dbReference type="Gene3D" id="3.20.20.100">
    <property type="entry name" value="NADP-dependent oxidoreductase domain"/>
    <property type="match status" value="1"/>
</dbReference>
<organism evidence="1 2">
    <name type="scientific">Diceros bicornis minor</name>
    <name type="common">South-central black rhinoceros</name>
    <dbReference type="NCBI Taxonomy" id="77932"/>
    <lineage>
        <taxon>Eukaryota</taxon>
        <taxon>Metazoa</taxon>
        <taxon>Chordata</taxon>
        <taxon>Craniata</taxon>
        <taxon>Vertebrata</taxon>
        <taxon>Euteleostomi</taxon>
        <taxon>Mammalia</taxon>
        <taxon>Eutheria</taxon>
        <taxon>Laurasiatheria</taxon>
        <taxon>Perissodactyla</taxon>
        <taxon>Rhinocerotidae</taxon>
        <taxon>Diceros</taxon>
    </lineage>
</organism>
<evidence type="ECO:0000313" key="2">
    <source>
        <dbReference type="Proteomes" id="UP000551758"/>
    </source>
</evidence>
<dbReference type="AlphaFoldDB" id="A0A7J7FL67"/>
<dbReference type="SUPFAM" id="SSF51430">
    <property type="entry name" value="NAD(P)-linked oxidoreductase"/>
    <property type="match status" value="1"/>
</dbReference>
<comment type="caution">
    <text evidence="1">The sequence shown here is derived from an EMBL/GenBank/DDBJ whole genome shotgun (WGS) entry which is preliminary data.</text>
</comment>
<protein>
    <submittedName>
        <fullName evidence="1">Uncharacterized protein</fullName>
    </submittedName>
</protein>
<sequence length="87" mass="10343">MERNSSYLLDEPILSAIAKKHNLNPCQVSQHYQLQWRLVVLAKSFSEKRVKENFQEHTGESLQSEEWVLYWGPSLLTFNYFHALNKF</sequence>
<accession>A0A7J7FL67</accession>
<dbReference type="InterPro" id="IPR036812">
    <property type="entry name" value="NAD(P)_OxRdtase_dom_sf"/>
</dbReference>
<evidence type="ECO:0000313" key="1">
    <source>
        <dbReference type="EMBL" id="KAF5928648.1"/>
    </source>
</evidence>
<gene>
    <name evidence="1" type="ORF">HPG69_008436</name>
</gene>
<dbReference type="EMBL" id="JACDTQ010000352">
    <property type="protein sequence ID" value="KAF5928648.1"/>
    <property type="molecule type" value="Genomic_DNA"/>
</dbReference>
<proteinExistence type="predicted"/>
<name>A0A7J7FL67_DICBM</name>
<reference evidence="1 2" key="1">
    <citation type="journal article" date="2020" name="Mol. Biol. Evol.">
        <title>Interspecific Gene Flow and the Evolution of Specialization in Black and White Rhinoceros.</title>
        <authorList>
            <person name="Moodley Y."/>
            <person name="Westbury M.V."/>
            <person name="Russo I.M."/>
            <person name="Gopalakrishnan S."/>
            <person name="Rakotoarivelo A."/>
            <person name="Olsen R.A."/>
            <person name="Prost S."/>
            <person name="Tunstall T."/>
            <person name="Ryder O.A."/>
            <person name="Dalen L."/>
            <person name="Bruford M.W."/>
        </authorList>
    </citation>
    <scope>NUCLEOTIDE SEQUENCE [LARGE SCALE GENOMIC DNA]</scope>
    <source>
        <strain evidence="1">SBR-YM</strain>
        <tissue evidence="1">Skin</tissue>
    </source>
</reference>